<evidence type="ECO:0000259" key="9">
    <source>
        <dbReference type="PROSITE" id="PS50893"/>
    </source>
</evidence>
<dbReference type="CDD" id="cd18567">
    <property type="entry name" value="ABC_6TM_CvaB_RaxB_like"/>
    <property type="match status" value="1"/>
</dbReference>
<dbReference type="SMART" id="SM00382">
    <property type="entry name" value="AAA"/>
    <property type="match status" value="1"/>
</dbReference>
<dbReference type="Pfam" id="PF00005">
    <property type="entry name" value="ABC_tran"/>
    <property type="match status" value="1"/>
</dbReference>
<sequence>MSLELTRRISARFARTTPVVLQTEAAECGLACMAMIAARHGHRLDMPAMRRRFSASMKGVTMRDLIGIGADLKLATRALRLELDDLAKLRLPCVLHWEHNHFVVLTSVGARSATIHDPGFGRREVPLSEVSAKFTGVALEAWPTDQFEKRNEKVAIRIGDLVRRTTGIGKAAMQILAISLLLELAVIAAPIGFQLILDEVVVAADHDLLTIIALALALLVTLQVAAGFARTWMTMTIGTSLALQWKVGLFDHLMRLPLRYFERRHVGDVVSRFGSLDAVQRTLTNDAVRAFLDGIMSVALIAMMWLYGGWLIWVALASVALYALMRMATYQPYRALSEEAISQTAQENSHFMESVRGISSLKVLNLETRRREGWINNLVERVNAELRVQKFDAWFQAASTALFSIDRLLIIYFGIGAVLLGDLSVGMFVAFLAYKDQFASRINGFIDVLLEFRMLSLHGERIADIALSEPEEADDRVTARPAATAPAYKPAALDIRQLGFRYADNEPLVLDNLSFRIEAGECVGIAGPSGTGKSTLLKLISGLATPTAGQVLIDGKSPDAMGLVNYRHRIGCVLQDDRLFAGSIHENIAGFDPAINPDWIVQCAQMAAVHDEIMAMPMGYETLVGDMGSTLSGGQRQRIVLARAIARRPGLLLLDEATSHLDPDNECRINQAVRSLPMTRLVIAHRQSTLDATDRVLFLNPRSEDQAA</sequence>
<evidence type="ECO:0000256" key="5">
    <source>
        <dbReference type="ARBA" id="ARBA00022840"/>
    </source>
</evidence>
<evidence type="ECO:0000256" key="6">
    <source>
        <dbReference type="ARBA" id="ARBA00022989"/>
    </source>
</evidence>
<gene>
    <name evidence="12" type="ORF">DVH29_15645</name>
</gene>
<keyword evidence="4" id="KW-0547">Nucleotide-binding</keyword>
<dbReference type="EMBL" id="QQNH01000045">
    <property type="protein sequence ID" value="RDE07647.1"/>
    <property type="molecule type" value="Genomic_DNA"/>
</dbReference>
<dbReference type="SUPFAM" id="SSF90123">
    <property type="entry name" value="ABC transporter transmembrane region"/>
    <property type="match status" value="1"/>
</dbReference>
<feature type="domain" description="ABC transmembrane type-1" evidence="10">
    <location>
        <begin position="175"/>
        <end position="454"/>
    </location>
</feature>
<dbReference type="Gene3D" id="3.90.70.10">
    <property type="entry name" value="Cysteine proteinases"/>
    <property type="match status" value="1"/>
</dbReference>
<dbReference type="GO" id="GO:0005886">
    <property type="term" value="C:plasma membrane"/>
    <property type="evidence" value="ECO:0007669"/>
    <property type="project" value="UniProtKB-SubCell"/>
</dbReference>
<dbReference type="PROSITE" id="PS50893">
    <property type="entry name" value="ABC_TRANSPORTER_2"/>
    <property type="match status" value="1"/>
</dbReference>
<dbReference type="Gene3D" id="1.20.1560.10">
    <property type="entry name" value="ABC transporter type 1, transmembrane domain"/>
    <property type="match status" value="1"/>
</dbReference>
<dbReference type="GO" id="GO:0005524">
    <property type="term" value="F:ATP binding"/>
    <property type="evidence" value="ECO:0007669"/>
    <property type="project" value="UniProtKB-KW"/>
</dbReference>
<keyword evidence="7 8" id="KW-0472">Membrane</keyword>
<evidence type="ECO:0000259" key="11">
    <source>
        <dbReference type="PROSITE" id="PS50990"/>
    </source>
</evidence>
<dbReference type="CDD" id="cd02419">
    <property type="entry name" value="Peptidase_C39C"/>
    <property type="match status" value="1"/>
</dbReference>
<dbReference type="Gene3D" id="3.40.50.300">
    <property type="entry name" value="P-loop containing nucleotide triphosphate hydrolases"/>
    <property type="match status" value="1"/>
</dbReference>
<dbReference type="AlphaFoldDB" id="A0A369W117"/>
<dbReference type="PROSITE" id="PS50990">
    <property type="entry name" value="PEPTIDASE_C39"/>
    <property type="match status" value="1"/>
</dbReference>
<dbReference type="Pfam" id="PF00664">
    <property type="entry name" value="ABC_membrane"/>
    <property type="match status" value="1"/>
</dbReference>
<dbReference type="InterPro" id="IPR017871">
    <property type="entry name" value="ABC_transporter-like_CS"/>
</dbReference>
<dbReference type="GO" id="GO:0140359">
    <property type="term" value="F:ABC-type transporter activity"/>
    <property type="evidence" value="ECO:0007669"/>
    <property type="project" value="InterPro"/>
</dbReference>
<comment type="caution">
    <text evidence="12">The sequence shown here is derived from an EMBL/GenBank/DDBJ whole genome shotgun (WGS) entry which is preliminary data.</text>
</comment>
<comment type="similarity">
    <text evidence="2">Belongs to the ABC transporter superfamily.</text>
</comment>
<dbReference type="PANTHER" id="PTHR24221">
    <property type="entry name" value="ATP-BINDING CASSETTE SUB-FAMILY B"/>
    <property type="match status" value="1"/>
</dbReference>
<dbReference type="GO" id="GO:0034040">
    <property type="term" value="F:ATPase-coupled lipid transmembrane transporter activity"/>
    <property type="evidence" value="ECO:0007669"/>
    <property type="project" value="TreeGrafter"/>
</dbReference>
<protein>
    <submittedName>
        <fullName evidence="12">Peptidase domain-containing ABC transporter</fullName>
    </submittedName>
</protein>
<keyword evidence="13" id="KW-1185">Reference proteome</keyword>
<dbReference type="SUPFAM" id="SSF52540">
    <property type="entry name" value="P-loop containing nucleoside triphosphate hydrolases"/>
    <property type="match status" value="1"/>
</dbReference>
<keyword evidence="5" id="KW-0067">ATP-binding</keyword>
<feature type="domain" description="Peptidase C39" evidence="11">
    <location>
        <begin position="22"/>
        <end position="141"/>
    </location>
</feature>
<feature type="transmembrane region" description="Helical" evidence="8">
    <location>
        <begin position="409"/>
        <end position="434"/>
    </location>
</feature>
<dbReference type="InterPro" id="IPR039421">
    <property type="entry name" value="Type_1_exporter"/>
</dbReference>
<keyword evidence="3 8" id="KW-0812">Transmembrane</keyword>
<evidence type="ECO:0000256" key="8">
    <source>
        <dbReference type="SAM" id="Phobius"/>
    </source>
</evidence>
<comment type="subcellular location">
    <subcellularLocation>
        <location evidence="1">Cell membrane</location>
        <topology evidence="1">Multi-pass membrane protein</topology>
    </subcellularLocation>
</comment>
<dbReference type="GO" id="GO:0008234">
    <property type="term" value="F:cysteine-type peptidase activity"/>
    <property type="evidence" value="ECO:0007669"/>
    <property type="project" value="InterPro"/>
</dbReference>
<keyword evidence="6 8" id="KW-1133">Transmembrane helix</keyword>
<feature type="transmembrane region" description="Helical" evidence="8">
    <location>
        <begin position="171"/>
        <end position="196"/>
    </location>
</feature>
<dbReference type="PROSITE" id="PS00211">
    <property type="entry name" value="ABC_TRANSPORTER_1"/>
    <property type="match status" value="1"/>
</dbReference>
<evidence type="ECO:0000259" key="10">
    <source>
        <dbReference type="PROSITE" id="PS50929"/>
    </source>
</evidence>
<dbReference type="Pfam" id="PF03412">
    <property type="entry name" value="Peptidase_C39"/>
    <property type="match status" value="1"/>
</dbReference>
<evidence type="ECO:0000256" key="2">
    <source>
        <dbReference type="ARBA" id="ARBA00005417"/>
    </source>
</evidence>
<dbReference type="GO" id="GO:0016887">
    <property type="term" value="F:ATP hydrolysis activity"/>
    <property type="evidence" value="ECO:0007669"/>
    <property type="project" value="InterPro"/>
</dbReference>
<evidence type="ECO:0000256" key="7">
    <source>
        <dbReference type="ARBA" id="ARBA00023136"/>
    </source>
</evidence>
<feature type="domain" description="ABC transporter" evidence="9">
    <location>
        <begin position="495"/>
        <end position="707"/>
    </location>
</feature>
<name>A0A369W117_9HYPH</name>
<dbReference type="Proteomes" id="UP000253759">
    <property type="component" value="Unassembled WGS sequence"/>
</dbReference>
<feature type="transmembrane region" description="Helical" evidence="8">
    <location>
        <begin position="208"/>
        <end position="229"/>
    </location>
</feature>
<dbReference type="InterPro" id="IPR011527">
    <property type="entry name" value="ABC1_TM_dom"/>
</dbReference>
<reference evidence="13" key="1">
    <citation type="submission" date="2018-07" db="EMBL/GenBank/DDBJ databases">
        <authorList>
            <person name="Liu B.-T."/>
            <person name="Du Z."/>
        </authorList>
    </citation>
    <scope>NUCLEOTIDE SEQUENCE [LARGE SCALE GENOMIC DNA]</scope>
    <source>
        <strain evidence="13">XYN52</strain>
    </source>
</reference>
<evidence type="ECO:0000313" key="13">
    <source>
        <dbReference type="Proteomes" id="UP000253759"/>
    </source>
</evidence>
<dbReference type="InterPro" id="IPR027417">
    <property type="entry name" value="P-loop_NTPase"/>
</dbReference>
<evidence type="ECO:0000256" key="1">
    <source>
        <dbReference type="ARBA" id="ARBA00004651"/>
    </source>
</evidence>
<dbReference type="InterPro" id="IPR036640">
    <property type="entry name" value="ABC1_TM_sf"/>
</dbReference>
<organism evidence="12 13">
    <name type="scientific">Pelagibacterium lacus</name>
    <dbReference type="NCBI Taxonomy" id="2282655"/>
    <lineage>
        <taxon>Bacteria</taxon>
        <taxon>Pseudomonadati</taxon>
        <taxon>Pseudomonadota</taxon>
        <taxon>Alphaproteobacteria</taxon>
        <taxon>Hyphomicrobiales</taxon>
        <taxon>Devosiaceae</taxon>
        <taxon>Pelagibacterium</taxon>
    </lineage>
</organism>
<dbReference type="GO" id="GO:0006508">
    <property type="term" value="P:proteolysis"/>
    <property type="evidence" value="ECO:0007669"/>
    <property type="project" value="InterPro"/>
</dbReference>
<accession>A0A369W117</accession>
<dbReference type="PROSITE" id="PS50929">
    <property type="entry name" value="ABC_TM1F"/>
    <property type="match status" value="1"/>
</dbReference>
<dbReference type="InterPro" id="IPR003593">
    <property type="entry name" value="AAA+_ATPase"/>
</dbReference>
<dbReference type="InterPro" id="IPR003439">
    <property type="entry name" value="ABC_transporter-like_ATP-bd"/>
</dbReference>
<dbReference type="RefSeq" id="WP_114647119.1">
    <property type="nucleotide sequence ID" value="NZ_QQNH01000045.1"/>
</dbReference>
<dbReference type="InterPro" id="IPR033838">
    <property type="entry name" value="CvaB_peptidase"/>
</dbReference>
<evidence type="ECO:0000256" key="4">
    <source>
        <dbReference type="ARBA" id="ARBA00022741"/>
    </source>
</evidence>
<dbReference type="InterPro" id="IPR005074">
    <property type="entry name" value="Peptidase_C39"/>
</dbReference>
<proteinExistence type="inferred from homology"/>
<evidence type="ECO:0000313" key="12">
    <source>
        <dbReference type="EMBL" id="RDE07647.1"/>
    </source>
</evidence>
<dbReference type="OrthoDB" id="9804259at2"/>
<dbReference type="PANTHER" id="PTHR24221:SF606">
    <property type="entry name" value="COLICIN V SECRETION-PROCESSING ATP-BINDING PROTEIN"/>
    <property type="match status" value="1"/>
</dbReference>
<evidence type="ECO:0000256" key="3">
    <source>
        <dbReference type="ARBA" id="ARBA00022692"/>
    </source>
</evidence>
<feature type="transmembrane region" description="Helical" evidence="8">
    <location>
        <begin position="298"/>
        <end position="324"/>
    </location>
</feature>